<dbReference type="RefSeq" id="WP_120745867.1">
    <property type="nucleotide sequence ID" value="NZ_RBAH01000002.1"/>
</dbReference>
<gene>
    <name evidence="2" type="ORF">D7M11_03970</name>
</gene>
<proteinExistence type="predicted"/>
<feature type="transmembrane region" description="Helical" evidence="1">
    <location>
        <begin position="410"/>
        <end position="429"/>
    </location>
</feature>
<feature type="transmembrane region" description="Helical" evidence="1">
    <location>
        <begin position="39"/>
        <end position="57"/>
    </location>
</feature>
<feature type="transmembrane region" description="Helical" evidence="1">
    <location>
        <begin position="205"/>
        <end position="224"/>
    </location>
</feature>
<accession>A0A3B0CKG3</accession>
<reference evidence="2 3" key="1">
    <citation type="journal article" date="2007" name="Int. J. Syst. Evol. Microbiol.">
        <title>Paenibacillus ginsengarvi sp. nov., isolated from soil from ginseng cultivation.</title>
        <authorList>
            <person name="Yoon M.H."/>
            <person name="Ten L.N."/>
            <person name="Im W.T."/>
        </authorList>
    </citation>
    <scope>NUCLEOTIDE SEQUENCE [LARGE SCALE GENOMIC DNA]</scope>
    <source>
        <strain evidence="2 3">KCTC 13059</strain>
    </source>
</reference>
<feature type="transmembrane region" description="Helical" evidence="1">
    <location>
        <begin position="251"/>
        <end position="269"/>
    </location>
</feature>
<sequence>MNDRIQNTSLLTGFYLLVFTAAVFAVTTLLFLVNVTVTAANLFIALAATLAFVWFAAKTYFPDRYLLYFGISLLLSAVLFFMFIGVSGHYYDLSYDGQTYHQEGILQLAGGWNPFYDKPLGEQGVPYAIWIDHYAKAGETIAAALYAVTGQIELSKVFNFLLILASFFLSFAALAEVLPRKRGIAVVFALLLACNPVSIYQSLSFYVDGQLGSLLICLVSLSVLIYLRYSHYLMIAYALCMALAINNKFTAIAYVGIFCIGLVLALYIAQKHALLKKMLIVMSASAIIGAAILGFNPYVTNTVRDHNPFYPLAGEDSKDVVAAFTPTSFMTMNRFEEAIVSYFSQTEGNSTKRDETKLKTPFTFSMEELQYYGIPDTAISGFGPLFSGVLVLCLLVLIMSFLFNIPRTMVVLGLLAILFAAVFINYAAWWARYVPHLWLLPFIIALLGFSFQERKVIRGISSLMVGVLFINVAMVSYSYFSLQSNANRNLKHQLQTLKQAEQPVTAYFSYAFSNKNRFEEFGIEYKEAKEEPKCESGMELQDSGTIVCTK</sequence>
<keyword evidence="1" id="KW-0812">Transmembrane</keyword>
<comment type="caution">
    <text evidence="2">The sequence shown here is derived from an EMBL/GenBank/DDBJ whole genome shotgun (WGS) entry which is preliminary data.</text>
</comment>
<dbReference type="EMBL" id="RBAH01000002">
    <property type="protein sequence ID" value="RKN86175.1"/>
    <property type="molecule type" value="Genomic_DNA"/>
</dbReference>
<keyword evidence="3" id="KW-1185">Reference proteome</keyword>
<dbReference type="Proteomes" id="UP000282311">
    <property type="component" value="Unassembled WGS sequence"/>
</dbReference>
<feature type="transmembrane region" description="Helical" evidence="1">
    <location>
        <begin position="12"/>
        <end position="33"/>
    </location>
</feature>
<feature type="transmembrane region" description="Helical" evidence="1">
    <location>
        <begin position="278"/>
        <end position="299"/>
    </location>
</feature>
<protein>
    <recommendedName>
        <fullName evidence="4">Glycosyltransferase RgtA/B/C/D-like domain-containing protein</fullName>
    </recommendedName>
</protein>
<keyword evidence="1" id="KW-1133">Transmembrane helix</keyword>
<evidence type="ECO:0000313" key="3">
    <source>
        <dbReference type="Proteomes" id="UP000282311"/>
    </source>
</evidence>
<keyword evidence="1" id="KW-0472">Membrane</keyword>
<evidence type="ECO:0008006" key="4">
    <source>
        <dbReference type="Google" id="ProtNLM"/>
    </source>
</evidence>
<evidence type="ECO:0000313" key="2">
    <source>
        <dbReference type="EMBL" id="RKN86175.1"/>
    </source>
</evidence>
<feature type="transmembrane region" description="Helical" evidence="1">
    <location>
        <begin position="66"/>
        <end position="86"/>
    </location>
</feature>
<feature type="transmembrane region" description="Helical" evidence="1">
    <location>
        <begin position="435"/>
        <end position="451"/>
    </location>
</feature>
<dbReference type="OrthoDB" id="5323771at2"/>
<feature type="transmembrane region" description="Helical" evidence="1">
    <location>
        <begin position="182"/>
        <end position="199"/>
    </location>
</feature>
<organism evidence="2 3">
    <name type="scientific">Paenibacillus ginsengarvi</name>
    <dbReference type="NCBI Taxonomy" id="400777"/>
    <lineage>
        <taxon>Bacteria</taxon>
        <taxon>Bacillati</taxon>
        <taxon>Bacillota</taxon>
        <taxon>Bacilli</taxon>
        <taxon>Bacillales</taxon>
        <taxon>Paenibacillaceae</taxon>
        <taxon>Paenibacillus</taxon>
    </lineage>
</organism>
<feature type="transmembrane region" description="Helical" evidence="1">
    <location>
        <begin position="463"/>
        <end position="480"/>
    </location>
</feature>
<evidence type="ECO:0000256" key="1">
    <source>
        <dbReference type="SAM" id="Phobius"/>
    </source>
</evidence>
<name>A0A3B0CKG3_9BACL</name>
<feature type="transmembrane region" description="Helical" evidence="1">
    <location>
        <begin position="385"/>
        <end position="403"/>
    </location>
</feature>
<dbReference type="AlphaFoldDB" id="A0A3B0CKG3"/>
<feature type="transmembrane region" description="Helical" evidence="1">
    <location>
        <begin position="157"/>
        <end position="175"/>
    </location>
</feature>